<sequence length="416" mass="46207">MEINELLIDFIATTVFSFLIGLEVKAYGLKFHENDIKTFFGTTRTYTFIGIVGFIFYILEPNNFFIFIAGFISITVLYTMLFNKLLENKKNSIVLFLVAMIVYSFGALIDIFPFWLASLIFVVIIFLLNAKNKLFNFKLKINIYELETLGKIILLSAVVLPLLPKDTTIPYLGISLYKIWLTVVVISTISYLSYIVQKYIFPSKGLLLTGVLGGLYSSTATTVVLSKKSQCLENSDMFTASIVSATLMMYLRLSVIAAIFNMEVFKIIVYPFLAFAVICLIIVGIYYKKGSHIVNNNVELEDSNPLELGTAFVFAFLFVVTMLITNLVVNSFGTTGLNILSVIIGFTDIDPFILSLLAGNYNIDSLSIAGAIIIAAGSNNILKALYTVWFGKKKAISSSICLMVLGILTIFVGLIL</sequence>
<feature type="transmembrane region" description="Helical" evidence="1">
    <location>
        <begin position="206"/>
        <end position="225"/>
    </location>
</feature>
<dbReference type="EMBL" id="PDKB01000013">
    <property type="protein sequence ID" value="RBQ28617.1"/>
    <property type="molecule type" value="Genomic_DNA"/>
</dbReference>
<feature type="transmembrane region" description="Helical" evidence="1">
    <location>
        <begin position="143"/>
        <end position="163"/>
    </location>
</feature>
<feature type="transmembrane region" description="Helical" evidence="1">
    <location>
        <begin position="169"/>
        <end position="194"/>
    </location>
</feature>
<dbReference type="RefSeq" id="WP_113894697.1">
    <property type="nucleotide sequence ID" value="NZ_JANJGA010000013.1"/>
</dbReference>
<feature type="transmembrane region" description="Helical" evidence="1">
    <location>
        <begin position="394"/>
        <end position="415"/>
    </location>
</feature>
<organism evidence="3 4">
    <name type="scientific">Aliarcobacter vitoriensis</name>
    <dbReference type="NCBI Taxonomy" id="2011099"/>
    <lineage>
        <taxon>Bacteria</taxon>
        <taxon>Pseudomonadati</taxon>
        <taxon>Campylobacterota</taxon>
        <taxon>Epsilonproteobacteria</taxon>
        <taxon>Campylobacterales</taxon>
        <taxon>Arcobacteraceae</taxon>
        <taxon>Aliarcobacter</taxon>
    </lineage>
</organism>
<keyword evidence="1" id="KW-0812">Transmembrane</keyword>
<gene>
    <name evidence="3" type="ORF">CRU91_07955</name>
</gene>
<feature type="transmembrane region" description="Helical" evidence="1">
    <location>
        <begin position="115"/>
        <end position="131"/>
    </location>
</feature>
<dbReference type="PANTHER" id="PTHR39084">
    <property type="entry name" value="MEMBRANE PROTEIN-RELATED"/>
    <property type="match status" value="1"/>
</dbReference>
<dbReference type="InterPro" id="IPR025105">
    <property type="entry name" value="DUF4010"/>
</dbReference>
<feature type="transmembrane region" description="Helical" evidence="1">
    <location>
        <begin position="308"/>
        <end position="329"/>
    </location>
</feature>
<dbReference type="Pfam" id="PF13194">
    <property type="entry name" value="DUF4010"/>
    <property type="match status" value="1"/>
</dbReference>
<evidence type="ECO:0000259" key="2">
    <source>
        <dbReference type="Pfam" id="PF13194"/>
    </source>
</evidence>
<feature type="transmembrane region" description="Helical" evidence="1">
    <location>
        <begin position="267"/>
        <end position="288"/>
    </location>
</feature>
<evidence type="ECO:0000256" key="1">
    <source>
        <dbReference type="SAM" id="Phobius"/>
    </source>
</evidence>
<accession>A0A366MRE0</accession>
<dbReference type="Proteomes" id="UP000252669">
    <property type="component" value="Unassembled WGS sequence"/>
</dbReference>
<protein>
    <submittedName>
        <fullName evidence="3">Beta-carotene 15,15'-monooxygenase</fullName>
    </submittedName>
</protein>
<keyword evidence="1" id="KW-0472">Membrane</keyword>
<dbReference type="PANTHER" id="PTHR39084:SF1">
    <property type="entry name" value="DUF4010 DOMAIN-CONTAINING PROTEIN"/>
    <property type="match status" value="1"/>
</dbReference>
<keyword evidence="4" id="KW-1185">Reference proteome</keyword>
<dbReference type="OrthoDB" id="9813718at2"/>
<name>A0A366MRE0_9BACT</name>
<proteinExistence type="predicted"/>
<reference evidence="3 4" key="1">
    <citation type="submission" date="2017-10" db="EMBL/GenBank/DDBJ databases">
        <title>Genomics of the genus Arcobacter.</title>
        <authorList>
            <person name="Perez-Cataluna A."/>
            <person name="Figueras M.J."/>
        </authorList>
    </citation>
    <scope>NUCLEOTIDE SEQUENCE [LARGE SCALE GENOMIC DNA]</scope>
    <source>
        <strain evidence="3 4">CECT 9230</strain>
    </source>
</reference>
<feature type="transmembrane region" description="Helical" evidence="1">
    <location>
        <begin position="93"/>
        <end position="109"/>
    </location>
</feature>
<dbReference type="AlphaFoldDB" id="A0A366MRE0"/>
<keyword evidence="1" id="KW-1133">Transmembrane helix</keyword>
<feature type="transmembrane region" description="Helical" evidence="1">
    <location>
        <begin position="6"/>
        <end position="27"/>
    </location>
</feature>
<comment type="caution">
    <text evidence="3">The sequence shown here is derived from an EMBL/GenBank/DDBJ whole genome shotgun (WGS) entry which is preliminary data.</text>
</comment>
<feature type="transmembrane region" description="Helical" evidence="1">
    <location>
        <begin position="365"/>
        <end position="382"/>
    </location>
</feature>
<feature type="transmembrane region" description="Helical" evidence="1">
    <location>
        <begin position="64"/>
        <end position="81"/>
    </location>
</feature>
<evidence type="ECO:0000313" key="3">
    <source>
        <dbReference type="EMBL" id="RBQ28617.1"/>
    </source>
</evidence>
<feature type="transmembrane region" description="Helical" evidence="1">
    <location>
        <begin position="237"/>
        <end position="260"/>
    </location>
</feature>
<evidence type="ECO:0000313" key="4">
    <source>
        <dbReference type="Proteomes" id="UP000252669"/>
    </source>
</evidence>
<feature type="transmembrane region" description="Helical" evidence="1">
    <location>
        <begin position="336"/>
        <end position="359"/>
    </location>
</feature>
<feature type="domain" description="DUF4010" evidence="2">
    <location>
        <begin position="184"/>
        <end position="391"/>
    </location>
</feature>
<feature type="transmembrane region" description="Helical" evidence="1">
    <location>
        <begin position="39"/>
        <end position="58"/>
    </location>
</feature>